<keyword evidence="2" id="KW-0732">Signal</keyword>
<keyword evidence="1" id="KW-0472">Membrane</keyword>
<keyword evidence="1" id="KW-1133">Transmembrane helix</keyword>
<keyword evidence="3" id="KW-1185">Reference proteome</keyword>
<name>A0A6P4YG31_BRABE</name>
<gene>
    <name evidence="4" type="primary">LOC109463563</name>
</gene>
<organism evidence="3 4">
    <name type="scientific">Branchiostoma belcheri</name>
    <name type="common">Amphioxus</name>
    <dbReference type="NCBI Taxonomy" id="7741"/>
    <lineage>
        <taxon>Eukaryota</taxon>
        <taxon>Metazoa</taxon>
        <taxon>Chordata</taxon>
        <taxon>Cephalochordata</taxon>
        <taxon>Leptocardii</taxon>
        <taxon>Amphioxiformes</taxon>
        <taxon>Branchiostomatidae</taxon>
        <taxon>Branchiostoma</taxon>
    </lineage>
</organism>
<protein>
    <submittedName>
        <fullName evidence="4">Uncharacterized protein LOC109463563</fullName>
    </submittedName>
</protein>
<feature type="chain" id="PRO_5027806033" evidence="2">
    <location>
        <begin position="22"/>
        <end position="133"/>
    </location>
</feature>
<dbReference type="KEGG" id="bbel:109463563"/>
<keyword evidence="1" id="KW-0812">Transmembrane</keyword>
<reference evidence="4" key="1">
    <citation type="submission" date="2025-08" db="UniProtKB">
        <authorList>
            <consortium name="RefSeq"/>
        </authorList>
    </citation>
    <scope>IDENTIFICATION</scope>
    <source>
        <tissue evidence="4">Gonad</tissue>
    </source>
</reference>
<dbReference type="AlphaFoldDB" id="A0A6P4YG31"/>
<feature type="signal peptide" evidence="2">
    <location>
        <begin position="1"/>
        <end position="21"/>
    </location>
</feature>
<dbReference type="OrthoDB" id="10044285at2759"/>
<evidence type="ECO:0000313" key="3">
    <source>
        <dbReference type="Proteomes" id="UP000515135"/>
    </source>
</evidence>
<evidence type="ECO:0000256" key="1">
    <source>
        <dbReference type="SAM" id="Phobius"/>
    </source>
</evidence>
<feature type="transmembrane region" description="Helical" evidence="1">
    <location>
        <begin position="110"/>
        <end position="131"/>
    </location>
</feature>
<sequence>MARDFFFVVFLLACVVACVHCLNCNQCVAPLPDSLSDCQAMNTSSTATNCSANLNSYCFTARVETAGLLTGFSRGCMAVSTGNGCVSLGVVTTCSTFCTTDGCNTDNAAYVTHASVTLLLLAAAVAALAAVHV</sequence>
<dbReference type="Proteomes" id="UP000515135">
    <property type="component" value="Unplaced"/>
</dbReference>
<accession>A0A6P4YG31</accession>
<proteinExistence type="predicted"/>
<dbReference type="GeneID" id="109463563"/>
<evidence type="ECO:0000313" key="4">
    <source>
        <dbReference type="RefSeq" id="XP_019615961.1"/>
    </source>
</evidence>
<dbReference type="RefSeq" id="XP_019615961.1">
    <property type="nucleotide sequence ID" value="XM_019760402.1"/>
</dbReference>
<evidence type="ECO:0000256" key="2">
    <source>
        <dbReference type="SAM" id="SignalP"/>
    </source>
</evidence>